<evidence type="ECO:0000256" key="2">
    <source>
        <dbReference type="SAM" id="SignalP"/>
    </source>
</evidence>
<keyword evidence="5" id="KW-1185">Reference proteome</keyword>
<keyword evidence="1" id="KW-1133">Transmembrane helix</keyword>
<name>A0A485LMZ1_9STRA</name>
<keyword evidence="1" id="KW-0812">Transmembrane</keyword>
<feature type="transmembrane region" description="Helical" evidence="1">
    <location>
        <begin position="189"/>
        <end position="214"/>
    </location>
</feature>
<dbReference type="Proteomes" id="UP000332933">
    <property type="component" value="Unassembled WGS sequence"/>
</dbReference>
<organism evidence="4 5">
    <name type="scientific">Aphanomyces stellatus</name>
    <dbReference type="NCBI Taxonomy" id="120398"/>
    <lineage>
        <taxon>Eukaryota</taxon>
        <taxon>Sar</taxon>
        <taxon>Stramenopiles</taxon>
        <taxon>Oomycota</taxon>
        <taxon>Saprolegniomycetes</taxon>
        <taxon>Saprolegniales</taxon>
        <taxon>Verrucalvaceae</taxon>
        <taxon>Aphanomyces</taxon>
    </lineage>
</organism>
<accession>A0A485LMZ1</accession>
<evidence type="ECO:0000313" key="5">
    <source>
        <dbReference type="Proteomes" id="UP000332933"/>
    </source>
</evidence>
<reference evidence="3" key="2">
    <citation type="submission" date="2019-06" db="EMBL/GenBank/DDBJ databases">
        <title>Genomics analysis of Aphanomyces spp. identifies a new class of oomycete effector associated with host adaptation.</title>
        <authorList>
            <person name="Gaulin E."/>
        </authorList>
    </citation>
    <scope>NUCLEOTIDE SEQUENCE</scope>
    <source>
        <strain evidence="3">CBS 578.67</strain>
    </source>
</reference>
<keyword evidence="1" id="KW-0472">Membrane</keyword>
<sequence>MPMACVPMSGGSILAISLAFLALVLSSIALGLPTWTVSSSLNPDAITAGLLGNMKFSAGVWGYCLNADYDLANVAPGGGVLTLDQCFNFYSAHDMSHAIKLNGVSIASNVSDVALGFSLTQHAICDTADLGGDIAIMTPLSQASYIAFATKSCSALGKSSLAFSVLATGLGFVTFVTLLAFAVCCSTKVYVVTLTFVSLSFASSLVAFVCWLVQTHDLNSAGVSLGLSFAFEVASCGLYLCTLVAIVSYQQQGGHNATDKTMEEASV</sequence>
<dbReference type="EMBL" id="VJMH01006993">
    <property type="protein sequence ID" value="KAF0686487.1"/>
    <property type="molecule type" value="Genomic_DNA"/>
</dbReference>
<feature type="signal peptide" evidence="2">
    <location>
        <begin position="1"/>
        <end position="31"/>
    </location>
</feature>
<feature type="transmembrane region" description="Helical" evidence="1">
    <location>
        <begin position="226"/>
        <end position="247"/>
    </location>
</feature>
<gene>
    <name evidence="4" type="primary">Aste57867_21674</name>
    <name evidence="3" type="ORF">As57867_021605</name>
    <name evidence="4" type="ORF">ASTE57867_21674</name>
</gene>
<feature type="chain" id="PRO_5036355652" evidence="2">
    <location>
        <begin position="32"/>
        <end position="267"/>
    </location>
</feature>
<keyword evidence="2" id="KW-0732">Signal</keyword>
<dbReference type="OrthoDB" id="67575at2759"/>
<feature type="transmembrane region" description="Helical" evidence="1">
    <location>
        <begin position="161"/>
        <end position="182"/>
    </location>
</feature>
<evidence type="ECO:0000313" key="4">
    <source>
        <dbReference type="EMBL" id="VFT98343.1"/>
    </source>
</evidence>
<dbReference type="EMBL" id="CAADRA010007019">
    <property type="protein sequence ID" value="VFT98343.1"/>
    <property type="molecule type" value="Genomic_DNA"/>
</dbReference>
<evidence type="ECO:0000313" key="3">
    <source>
        <dbReference type="EMBL" id="KAF0686487.1"/>
    </source>
</evidence>
<evidence type="ECO:0000256" key="1">
    <source>
        <dbReference type="SAM" id="Phobius"/>
    </source>
</evidence>
<reference evidence="4 5" key="1">
    <citation type="submission" date="2019-03" db="EMBL/GenBank/DDBJ databases">
        <authorList>
            <person name="Gaulin E."/>
            <person name="Dumas B."/>
        </authorList>
    </citation>
    <scope>NUCLEOTIDE SEQUENCE [LARGE SCALE GENOMIC DNA]</scope>
    <source>
        <strain evidence="4">CBS 568.67</strain>
    </source>
</reference>
<dbReference type="AlphaFoldDB" id="A0A485LMZ1"/>
<protein>
    <submittedName>
        <fullName evidence="4">Aste57867_21674 protein</fullName>
    </submittedName>
</protein>
<proteinExistence type="predicted"/>